<dbReference type="InterPro" id="IPR009075">
    <property type="entry name" value="AcylCo_DH/oxidase_C"/>
</dbReference>
<dbReference type="RefSeq" id="WP_093839185.1">
    <property type="nucleotide sequence ID" value="NZ_FOLM01000007.1"/>
</dbReference>
<dbReference type="OrthoDB" id="3619737at2"/>
<evidence type="ECO:0000259" key="2">
    <source>
        <dbReference type="Pfam" id="PF00441"/>
    </source>
</evidence>
<evidence type="ECO:0000313" key="3">
    <source>
        <dbReference type="EMBL" id="SFC88620.1"/>
    </source>
</evidence>
<name>A0A1I1N494_9ACTN</name>
<dbReference type="Gene3D" id="1.20.140.10">
    <property type="entry name" value="Butyryl-CoA Dehydrogenase, subunit A, domain 3"/>
    <property type="match status" value="1"/>
</dbReference>
<proteinExistence type="predicted"/>
<dbReference type="Pfam" id="PF00441">
    <property type="entry name" value="Acyl-CoA_dh_1"/>
    <property type="match status" value="1"/>
</dbReference>
<dbReference type="Proteomes" id="UP000199207">
    <property type="component" value="Unassembled WGS sequence"/>
</dbReference>
<evidence type="ECO:0000313" key="4">
    <source>
        <dbReference type="Proteomes" id="UP000199207"/>
    </source>
</evidence>
<gene>
    <name evidence="3" type="ORF">SAMN05421773_10752</name>
</gene>
<evidence type="ECO:0000256" key="1">
    <source>
        <dbReference type="ARBA" id="ARBA00022630"/>
    </source>
</evidence>
<keyword evidence="1" id="KW-0285">Flavoprotein</keyword>
<keyword evidence="4" id="KW-1185">Reference proteome</keyword>
<organism evidence="3 4">
    <name type="scientific">Streptomyces aidingensis</name>
    <dbReference type="NCBI Taxonomy" id="910347"/>
    <lineage>
        <taxon>Bacteria</taxon>
        <taxon>Bacillati</taxon>
        <taxon>Actinomycetota</taxon>
        <taxon>Actinomycetes</taxon>
        <taxon>Kitasatosporales</taxon>
        <taxon>Streptomycetaceae</taxon>
        <taxon>Streptomyces</taxon>
    </lineage>
</organism>
<reference evidence="3 4" key="1">
    <citation type="submission" date="2016-10" db="EMBL/GenBank/DDBJ databases">
        <authorList>
            <person name="de Groot N.N."/>
        </authorList>
    </citation>
    <scope>NUCLEOTIDE SEQUENCE [LARGE SCALE GENOMIC DNA]</scope>
    <source>
        <strain evidence="3 4">CGMCC 4.5739</strain>
    </source>
</reference>
<accession>A0A1I1N494</accession>
<protein>
    <submittedName>
        <fullName evidence="3">Acyl-CoA dehydrogenase, C-terminal domain</fullName>
    </submittedName>
</protein>
<dbReference type="EMBL" id="FOLM01000007">
    <property type="protein sequence ID" value="SFC88620.1"/>
    <property type="molecule type" value="Genomic_DNA"/>
</dbReference>
<dbReference type="InterPro" id="IPR036250">
    <property type="entry name" value="AcylCo_DH-like_C"/>
</dbReference>
<feature type="domain" description="Acyl-CoA dehydrogenase/oxidase C-terminal" evidence="2">
    <location>
        <begin position="77"/>
        <end position="145"/>
    </location>
</feature>
<dbReference type="SUPFAM" id="SSF47203">
    <property type="entry name" value="Acyl-CoA dehydrogenase C-terminal domain-like"/>
    <property type="match status" value="1"/>
</dbReference>
<dbReference type="AlphaFoldDB" id="A0A1I1N494"/>
<dbReference type="GO" id="GO:0016627">
    <property type="term" value="F:oxidoreductase activity, acting on the CH-CH group of donors"/>
    <property type="evidence" value="ECO:0007669"/>
    <property type="project" value="InterPro"/>
</dbReference>
<dbReference type="STRING" id="910347.SAMN05421773_10752"/>
<sequence>MRETLAECERAGHRDGLAAGLGPALDGAGADAAPGSVAALPSAAVPPRASLVPHPLAAREGVSFVRRPARHRTAAPERLTALAARLAAVRLGLTRRLAERAVDHLSGRIGGGEPLIRRQLVLGTLADARVELEVARRTLRVAGTLPAAVAEVHDRLTELDWELAKLLGGSGYAGDGALRGVVVSRLVANCWVAREATGEAVP</sequence>